<gene>
    <name evidence="1" type="ORF">Q4I29_002109</name>
</gene>
<protein>
    <submittedName>
        <fullName evidence="1">Uncharacterized protein</fullName>
    </submittedName>
</protein>
<organism evidence="1 2">
    <name type="scientific">Leishmania shawi</name>
    <dbReference type="NCBI Taxonomy" id="5680"/>
    <lineage>
        <taxon>Eukaryota</taxon>
        <taxon>Discoba</taxon>
        <taxon>Euglenozoa</taxon>
        <taxon>Kinetoplastea</taxon>
        <taxon>Metakinetoplastina</taxon>
        <taxon>Trypanosomatida</taxon>
        <taxon>Trypanosomatidae</taxon>
        <taxon>Leishmaniinae</taxon>
        <taxon>Leishmania</taxon>
        <taxon>Leishmania guyanensis species complex</taxon>
    </lineage>
</organism>
<keyword evidence="2" id="KW-1185">Reference proteome</keyword>
<sequence>MNSCHSASFGRACSVCVCVCVCISMETVDRQRNYWPVGESALSESPSEYAPPQQESSMQLCGNLHAHHLTRPTASYGWKDEYIYLYIYTSIYIYISMKNNHQLHTEQKTTEIGWERGERASGLDKATRSLLCFSHACALDFYRFLCFELLEEESGQCPCVPAPPTCFCQPSHPSPRSPLVV</sequence>
<name>A0ABR3EBN6_9TRYP</name>
<evidence type="ECO:0000313" key="2">
    <source>
        <dbReference type="Proteomes" id="UP001443563"/>
    </source>
</evidence>
<reference evidence="1 2" key="1">
    <citation type="submission" date="2024-02" db="EMBL/GenBank/DDBJ databases">
        <title>FIRST GENOME SEQUENCES OF Leishmania (Viannia) shawi, Leishmania (Viannia) lindenbergi AND Leishmania (Viannia) utingensis.</title>
        <authorList>
            <person name="Resadore F."/>
            <person name="Custodio M.G.F."/>
            <person name="Boite M.C."/>
            <person name="Cupolillo E."/>
            <person name="Ferreira G.E.M."/>
        </authorList>
    </citation>
    <scope>NUCLEOTIDE SEQUENCE [LARGE SCALE GENOMIC DNA]</scope>
    <source>
        <strain evidence="1 2">MCEB/BR/1984/M8408</strain>
    </source>
</reference>
<dbReference type="Proteomes" id="UP001443563">
    <property type="component" value="Unassembled WGS sequence"/>
</dbReference>
<comment type="caution">
    <text evidence="1">The sequence shown here is derived from an EMBL/GenBank/DDBJ whole genome shotgun (WGS) entry which is preliminary data.</text>
</comment>
<dbReference type="EMBL" id="JBAMZM010000015">
    <property type="protein sequence ID" value="KAL0509565.1"/>
    <property type="molecule type" value="Genomic_DNA"/>
</dbReference>
<evidence type="ECO:0000313" key="1">
    <source>
        <dbReference type="EMBL" id="KAL0509565.1"/>
    </source>
</evidence>
<accession>A0ABR3EBN6</accession>
<proteinExistence type="predicted"/>